<comment type="catalytic activity">
    <reaction evidence="2">
        <text>a D-aminoacyl-tRNA + H2O = a tRNA + a D-alpha-amino acid + H(+)</text>
        <dbReference type="Rhea" id="RHEA:13953"/>
        <dbReference type="Rhea" id="RHEA-COMP:10123"/>
        <dbReference type="Rhea" id="RHEA-COMP:10124"/>
        <dbReference type="ChEBI" id="CHEBI:15377"/>
        <dbReference type="ChEBI" id="CHEBI:15378"/>
        <dbReference type="ChEBI" id="CHEBI:59871"/>
        <dbReference type="ChEBI" id="CHEBI:78442"/>
        <dbReference type="ChEBI" id="CHEBI:79333"/>
        <dbReference type="EC" id="3.1.1.96"/>
    </reaction>
</comment>
<dbReference type="HAMAP" id="MF_00518">
    <property type="entry name" value="Deacylase_Dtd"/>
    <property type="match status" value="1"/>
</dbReference>
<sequence length="157" mass="16631">MRAVVQRVSGASVAVSGETVGKCGRGFLILLGVAKGDTEADADVLAAKLSKLRVFEDGNGKMNLSLSDIGGELLIISNFTLYADCRHGNRPDFLMAEAPAEANRLYEYFTDRMKILSGCPTETGVFGADMKVSIENDGPVTLVIDSPELMKKKGGAG</sequence>
<comment type="function">
    <text evidence="2">An aminoacyl-tRNA editing enzyme that deacylates mischarged D-aminoacyl-tRNAs. Also deacylates mischarged glycyl-tRNA(Ala), protecting cells against glycine mischarging by AlaRS. Acts via tRNA-based rather than protein-based catalysis; rejects L-amino acids rather than detecting D-amino acids in the active site. By recycling D-aminoacyl-tRNA to D-amino acids and free tRNA molecules, this enzyme counteracts the toxicity associated with the formation of D-aminoacyl-tRNA entities in vivo and helps enforce protein L-homochirality.</text>
</comment>
<evidence type="ECO:0000313" key="4">
    <source>
        <dbReference type="Proteomes" id="UP000017938"/>
    </source>
</evidence>
<gene>
    <name evidence="2" type="primary">dtd</name>
    <name evidence="3" type="ORF">BN580_00799</name>
</gene>
<evidence type="ECO:0000256" key="1">
    <source>
        <dbReference type="ARBA" id="ARBA00009673"/>
    </source>
</evidence>
<dbReference type="Proteomes" id="UP000017938">
    <property type="component" value="Unassembled WGS sequence"/>
</dbReference>
<keyword evidence="2" id="KW-0963">Cytoplasm</keyword>
<organism evidence="3 4">
    <name type="scientific">Candidatus Colimorpha enterica</name>
    <dbReference type="NCBI Taxonomy" id="3083063"/>
    <lineage>
        <taxon>Bacteria</taxon>
        <taxon>Pseudomonadati</taxon>
        <taxon>Bacteroidota</taxon>
        <taxon>Bacteroidia</taxon>
        <taxon>Bacteroidales</taxon>
        <taxon>Candidatus Colimorpha</taxon>
    </lineage>
</organism>
<dbReference type="STRING" id="1263015.BN580_00799"/>
<dbReference type="GO" id="GO:0043908">
    <property type="term" value="F:Ser(Gly)-tRNA(Ala) hydrolase activity"/>
    <property type="evidence" value="ECO:0007669"/>
    <property type="project" value="UniProtKB-UniRule"/>
</dbReference>
<keyword evidence="2" id="KW-0378">Hydrolase</keyword>
<comment type="domain">
    <text evidence="2">A Gly-cisPro motif from one monomer fits into the active site of the other monomer to allow specific chiral rejection of L-amino acids.</text>
</comment>
<dbReference type="GO" id="GO:0051500">
    <property type="term" value="F:D-tyrosyl-tRNA(Tyr) deacylase activity"/>
    <property type="evidence" value="ECO:0007669"/>
    <property type="project" value="TreeGrafter"/>
</dbReference>
<keyword evidence="2" id="KW-0820">tRNA-binding</keyword>
<dbReference type="SUPFAM" id="SSF69500">
    <property type="entry name" value="DTD-like"/>
    <property type="match status" value="1"/>
</dbReference>
<feature type="short sequence motif" description="Gly-cisPro motif, important for rejection of L-amino acids" evidence="2">
    <location>
        <begin position="138"/>
        <end position="139"/>
    </location>
</feature>
<dbReference type="FunFam" id="3.50.80.10:FF:000001">
    <property type="entry name" value="D-aminoacyl-tRNA deacylase"/>
    <property type="match status" value="1"/>
</dbReference>
<dbReference type="AlphaFoldDB" id="R6TFI8"/>
<comment type="similarity">
    <text evidence="1 2">Belongs to the DTD family.</text>
</comment>
<comment type="caution">
    <text evidence="3">The sequence shown here is derived from an EMBL/GenBank/DDBJ whole genome shotgun (WGS) entry which is preliminary data.</text>
</comment>
<name>R6TFI8_9BACT</name>
<dbReference type="Gene3D" id="3.50.80.10">
    <property type="entry name" value="D-tyrosyl-tRNA(Tyr) deacylase"/>
    <property type="match status" value="1"/>
</dbReference>
<evidence type="ECO:0000256" key="2">
    <source>
        <dbReference type="HAMAP-Rule" id="MF_00518"/>
    </source>
</evidence>
<dbReference type="GO" id="GO:0106026">
    <property type="term" value="F:Gly-tRNA(Ala) deacylase activity"/>
    <property type="evidence" value="ECO:0007669"/>
    <property type="project" value="UniProtKB-UniRule"/>
</dbReference>
<dbReference type="InterPro" id="IPR023509">
    <property type="entry name" value="DTD-like_sf"/>
</dbReference>
<dbReference type="NCBIfam" id="TIGR00256">
    <property type="entry name" value="D-aminoacyl-tRNA deacylase"/>
    <property type="match status" value="1"/>
</dbReference>
<comment type="catalytic activity">
    <reaction evidence="2">
        <text>glycyl-tRNA(Ala) + H2O = tRNA(Ala) + glycine + H(+)</text>
        <dbReference type="Rhea" id="RHEA:53744"/>
        <dbReference type="Rhea" id="RHEA-COMP:9657"/>
        <dbReference type="Rhea" id="RHEA-COMP:13640"/>
        <dbReference type="ChEBI" id="CHEBI:15377"/>
        <dbReference type="ChEBI" id="CHEBI:15378"/>
        <dbReference type="ChEBI" id="CHEBI:57305"/>
        <dbReference type="ChEBI" id="CHEBI:78442"/>
        <dbReference type="ChEBI" id="CHEBI:78522"/>
    </reaction>
</comment>
<dbReference type="EC" id="3.1.1.-" evidence="2"/>
<dbReference type="GO" id="GO:0005737">
    <property type="term" value="C:cytoplasm"/>
    <property type="evidence" value="ECO:0007669"/>
    <property type="project" value="UniProtKB-SubCell"/>
</dbReference>
<dbReference type="GO" id="GO:0000049">
    <property type="term" value="F:tRNA binding"/>
    <property type="evidence" value="ECO:0007669"/>
    <property type="project" value="UniProtKB-UniRule"/>
</dbReference>
<comment type="subcellular location">
    <subcellularLocation>
        <location evidence="2">Cytoplasm</location>
    </subcellularLocation>
</comment>
<dbReference type="EC" id="3.1.1.96" evidence="2"/>
<evidence type="ECO:0000313" key="3">
    <source>
        <dbReference type="EMBL" id="CDC70995.1"/>
    </source>
</evidence>
<dbReference type="PANTHER" id="PTHR10472:SF5">
    <property type="entry name" value="D-AMINOACYL-TRNA DEACYLASE 1"/>
    <property type="match status" value="1"/>
</dbReference>
<dbReference type="CDD" id="cd00563">
    <property type="entry name" value="Dtyr_deacylase"/>
    <property type="match status" value="1"/>
</dbReference>
<dbReference type="PANTHER" id="PTHR10472">
    <property type="entry name" value="D-TYROSYL-TRNA TYR DEACYLASE"/>
    <property type="match status" value="1"/>
</dbReference>
<dbReference type="Pfam" id="PF02580">
    <property type="entry name" value="Tyr_Deacylase"/>
    <property type="match status" value="1"/>
</dbReference>
<keyword evidence="2" id="KW-0694">RNA-binding</keyword>
<dbReference type="InterPro" id="IPR003732">
    <property type="entry name" value="Daa-tRNA_deacyls_DTD"/>
</dbReference>
<dbReference type="EMBL" id="CBFW010000058">
    <property type="protein sequence ID" value="CDC70995.1"/>
    <property type="molecule type" value="Genomic_DNA"/>
</dbReference>
<accession>R6TFI8</accession>
<reference evidence="3" key="1">
    <citation type="submission" date="2012-11" db="EMBL/GenBank/DDBJ databases">
        <title>Dependencies among metagenomic species, viruses, plasmids and units of genetic variation.</title>
        <authorList>
            <person name="Nielsen H.B."/>
            <person name="Almeida M."/>
            <person name="Juncker A.S."/>
            <person name="Rasmussen S."/>
            <person name="Li J."/>
            <person name="Sunagawa S."/>
            <person name="Plichta D."/>
            <person name="Gautier L."/>
            <person name="Le Chatelier E."/>
            <person name="Peletier E."/>
            <person name="Bonde I."/>
            <person name="Nielsen T."/>
            <person name="Manichanh C."/>
            <person name="Arumugam M."/>
            <person name="Batto J."/>
            <person name="Santos M.B.Q.D."/>
            <person name="Blom N."/>
            <person name="Borruel N."/>
            <person name="Burgdorf K.S."/>
            <person name="Boumezbeur F."/>
            <person name="Casellas F."/>
            <person name="Dore J."/>
            <person name="Guarner F."/>
            <person name="Hansen T."/>
            <person name="Hildebrand F."/>
            <person name="Kaas R.S."/>
            <person name="Kennedy S."/>
            <person name="Kristiansen K."/>
            <person name="Kultima J.R."/>
            <person name="Leonard P."/>
            <person name="Levenez F."/>
            <person name="Lund O."/>
            <person name="Moumen B."/>
            <person name="Le Paslier D."/>
            <person name="Pons N."/>
            <person name="Pedersen O."/>
            <person name="Prifti E."/>
            <person name="Qin J."/>
            <person name="Raes J."/>
            <person name="Tap J."/>
            <person name="Tims S."/>
            <person name="Ussery D.W."/>
            <person name="Yamada T."/>
            <person name="MetaHit consortium"/>
            <person name="Renault P."/>
            <person name="Sicheritz-Ponten T."/>
            <person name="Bork P."/>
            <person name="Wang J."/>
            <person name="Brunak S."/>
            <person name="Ehrlich S.D."/>
        </authorList>
    </citation>
    <scope>NUCLEOTIDE SEQUENCE [LARGE SCALE GENOMIC DNA]</scope>
</reference>
<protein>
    <recommendedName>
        <fullName evidence="2">D-aminoacyl-tRNA deacylase</fullName>
        <shortName evidence="2">DTD</shortName>
        <ecNumber evidence="2">3.1.1.96</ecNumber>
    </recommendedName>
    <alternativeName>
        <fullName evidence="2">Gly-tRNA(Ala) deacylase</fullName>
        <ecNumber evidence="2">3.1.1.-</ecNumber>
    </alternativeName>
</protein>
<proteinExistence type="inferred from homology"/>
<dbReference type="GO" id="GO:0019478">
    <property type="term" value="P:D-amino acid catabolic process"/>
    <property type="evidence" value="ECO:0007669"/>
    <property type="project" value="UniProtKB-UniRule"/>
</dbReference>
<comment type="subunit">
    <text evidence="2">Homodimer.</text>
</comment>